<evidence type="ECO:0000256" key="4">
    <source>
        <dbReference type="ARBA" id="ARBA00023136"/>
    </source>
</evidence>
<dbReference type="AlphaFoldDB" id="A0A1Y1UB11"/>
<dbReference type="InParanoid" id="A0A1Y1UB11"/>
<feature type="transmembrane region" description="Helical" evidence="5">
    <location>
        <begin position="333"/>
        <end position="354"/>
    </location>
</feature>
<feature type="transmembrane region" description="Helical" evidence="5">
    <location>
        <begin position="149"/>
        <end position="169"/>
    </location>
</feature>
<feature type="transmembrane region" description="Helical" evidence="5">
    <location>
        <begin position="60"/>
        <end position="78"/>
    </location>
</feature>
<dbReference type="PANTHER" id="PTHR23051">
    <property type="entry name" value="SOLUTE CARRIER FAMILY 35, MEMBER F5"/>
    <property type="match status" value="1"/>
</dbReference>
<keyword evidence="2 5" id="KW-0812">Transmembrane</keyword>
<evidence type="ECO:0000256" key="1">
    <source>
        <dbReference type="ARBA" id="ARBA00004141"/>
    </source>
</evidence>
<keyword evidence="7" id="KW-1185">Reference proteome</keyword>
<feature type="transmembrane region" description="Helical" evidence="5">
    <location>
        <begin position="28"/>
        <end position="48"/>
    </location>
</feature>
<evidence type="ECO:0000313" key="7">
    <source>
        <dbReference type="Proteomes" id="UP000193218"/>
    </source>
</evidence>
<dbReference type="SUPFAM" id="SSF103481">
    <property type="entry name" value="Multidrug resistance efflux transporter EmrE"/>
    <property type="match status" value="1"/>
</dbReference>
<keyword evidence="4 5" id="KW-0472">Membrane</keyword>
<gene>
    <name evidence="6" type="ORF">BD324DRAFT_631872</name>
</gene>
<feature type="transmembrane region" description="Helical" evidence="5">
    <location>
        <begin position="176"/>
        <end position="194"/>
    </location>
</feature>
<evidence type="ECO:0008006" key="8">
    <source>
        <dbReference type="Google" id="ProtNLM"/>
    </source>
</evidence>
<evidence type="ECO:0000313" key="6">
    <source>
        <dbReference type="EMBL" id="ORX35223.1"/>
    </source>
</evidence>
<feature type="transmembrane region" description="Helical" evidence="5">
    <location>
        <begin position="120"/>
        <end position="143"/>
    </location>
</feature>
<accession>A0A1Y1UB11</accession>
<proteinExistence type="predicted"/>
<dbReference type="GeneID" id="33558284"/>
<evidence type="ECO:0000256" key="3">
    <source>
        <dbReference type="ARBA" id="ARBA00022989"/>
    </source>
</evidence>
<feature type="transmembrane region" description="Helical" evidence="5">
    <location>
        <begin position="308"/>
        <end position="327"/>
    </location>
</feature>
<dbReference type="STRING" id="4999.A0A1Y1UB11"/>
<comment type="caution">
    <text evidence="6">The sequence shown here is derived from an EMBL/GenBank/DDBJ whole genome shotgun (WGS) entry which is preliminary data.</text>
</comment>
<dbReference type="InterPro" id="IPR037185">
    <property type="entry name" value="EmrE-like"/>
</dbReference>
<dbReference type="RefSeq" id="XP_021869413.1">
    <property type="nucleotide sequence ID" value="XM_022016475.1"/>
</dbReference>
<evidence type="ECO:0000256" key="2">
    <source>
        <dbReference type="ARBA" id="ARBA00022692"/>
    </source>
</evidence>
<sequence length="377" mass="40771">MEAVAVGEVPKASLSAWRKDPTRYITGLIYLLIVVVLWTVSNFITAALEAGSDTYNKPFLITYLNTSTFTLYLLPSLLKHRKASSRGHYEAISHADIDPHACSQSVESQSLAKLTVRETAIVSAWWSIGWFLANFMITLSLAMTSVSSAVILSATSGFFTLALGSVFGVEKPTRTNISSVLLSFLGVVLVARSDSSQTEEISVPLPSHPIWGDLAAIISALCYGGYVVLLKVKLVDEDRADSMLMLGFAGLYQTVALIPVFPILHWTGLERFQLPPTRRAWLLCLANMSITFASDYLYILALLKTSPMLVTLGLSMTIPLTLAISIVDPALSVGTVTFLSLIGASMVLGAFVLLSWEGTKEDEQASPPIDTGREGGL</sequence>
<feature type="transmembrane region" description="Helical" evidence="5">
    <location>
        <begin position="244"/>
        <end position="268"/>
    </location>
</feature>
<feature type="transmembrane region" description="Helical" evidence="5">
    <location>
        <begin position="280"/>
        <end position="301"/>
    </location>
</feature>
<evidence type="ECO:0000256" key="5">
    <source>
        <dbReference type="SAM" id="Phobius"/>
    </source>
</evidence>
<reference evidence="6 7" key="1">
    <citation type="submission" date="2017-03" db="EMBL/GenBank/DDBJ databases">
        <title>Widespread Adenine N6-methylation of Active Genes in Fungi.</title>
        <authorList>
            <consortium name="DOE Joint Genome Institute"/>
            <person name="Mondo S.J."/>
            <person name="Dannebaum R.O."/>
            <person name="Kuo R.C."/>
            <person name="Louie K.B."/>
            <person name="Bewick A.J."/>
            <person name="Labutti K."/>
            <person name="Haridas S."/>
            <person name="Kuo A."/>
            <person name="Salamov A."/>
            <person name="Ahrendt S.R."/>
            <person name="Lau R."/>
            <person name="Bowen B.P."/>
            <person name="Lipzen A."/>
            <person name="Sullivan W."/>
            <person name="Andreopoulos W.B."/>
            <person name="Clum A."/>
            <person name="Lindquist E."/>
            <person name="Daum C."/>
            <person name="Northen T.R."/>
            <person name="Ramamoorthy G."/>
            <person name="Schmitz R.J."/>
            <person name="Gryganskyi A."/>
            <person name="Culley D."/>
            <person name="Magnuson J."/>
            <person name="James T.Y."/>
            <person name="O'Malley M.A."/>
            <person name="Stajich J.E."/>
            <person name="Spatafora J.W."/>
            <person name="Visel A."/>
            <person name="Grigoriev I.V."/>
        </authorList>
    </citation>
    <scope>NUCLEOTIDE SEQUENCE [LARGE SCALE GENOMIC DNA]</scope>
    <source>
        <strain evidence="6 7">NRRL Y-17943</strain>
    </source>
</reference>
<dbReference type="PANTHER" id="PTHR23051:SF0">
    <property type="entry name" value="SOLUTE CARRIER FAMILY 35 MEMBER F5"/>
    <property type="match status" value="1"/>
</dbReference>
<dbReference type="EMBL" id="NBSH01000011">
    <property type="protein sequence ID" value="ORX35223.1"/>
    <property type="molecule type" value="Genomic_DNA"/>
</dbReference>
<keyword evidence="3 5" id="KW-1133">Transmembrane helix</keyword>
<dbReference type="FunCoup" id="A0A1Y1UB11">
    <property type="interactions" value="114"/>
</dbReference>
<protein>
    <recommendedName>
        <fullName evidence="8">EamA domain-containing protein</fullName>
    </recommendedName>
</protein>
<dbReference type="OrthoDB" id="1436450at2759"/>
<dbReference type="GO" id="GO:0000329">
    <property type="term" value="C:fungal-type vacuole membrane"/>
    <property type="evidence" value="ECO:0007669"/>
    <property type="project" value="TreeGrafter"/>
</dbReference>
<feature type="transmembrane region" description="Helical" evidence="5">
    <location>
        <begin position="214"/>
        <end position="232"/>
    </location>
</feature>
<dbReference type="Proteomes" id="UP000193218">
    <property type="component" value="Unassembled WGS sequence"/>
</dbReference>
<name>A0A1Y1UB11_9TREE</name>
<comment type="subcellular location">
    <subcellularLocation>
        <location evidence="1">Membrane</location>
        <topology evidence="1">Multi-pass membrane protein</topology>
    </subcellularLocation>
</comment>
<organism evidence="6 7">
    <name type="scientific">Kockovaella imperatae</name>
    <dbReference type="NCBI Taxonomy" id="4999"/>
    <lineage>
        <taxon>Eukaryota</taxon>
        <taxon>Fungi</taxon>
        <taxon>Dikarya</taxon>
        <taxon>Basidiomycota</taxon>
        <taxon>Agaricomycotina</taxon>
        <taxon>Tremellomycetes</taxon>
        <taxon>Tremellales</taxon>
        <taxon>Cuniculitremaceae</taxon>
        <taxon>Kockovaella</taxon>
    </lineage>
</organism>